<evidence type="ECO:0008006" key="3">
    <source>
        <dbReference type="Google" id="ProtNLM"/>
    </source>
</evidence>
<dbReference type="EMBL" id="CP072800">
    <property type="protein sequence ID" value="QTR50751.1"/>
    <property type="molecule type" value="Genomic_DNA"/>
</dbReference>
<evidence type="ECO:0000313" key="2">
    <source>
        <dbReference type="Proteomes" id="UP000672027"/>
    </source>
</evidence>
<dbReference type="RefSeq" id="WP_210228561.1">
    <property type="nucleotide sequence ID" value="NZ_CP072800.1"/>
</dbReference>
<dbReference type="Proteomes" id="UP000672027">
    <property type="component" value="Chromosome"/>
</dbReference>
<protein>
    <recommendedName>
        <fullName evidence="3">Restriction endonuclease type IV Mrr domain-containing protein</fullName>
    </recommendedName>
</protein>
<accession>A0ABX7X4J6</accession>
<sequence>MARGGIIPKKFFKIISGSPQRLKKHISSDNILRGLISSKLVKLEIDENNEECVMVDANGFLDYSEVSSLSNRLLIEDMIISATYDWTRKIGLGSYDAIKKKTKDYIPEFGQFGWDITAPSYIWPLSEFKNDKVIPGFIAIDVISSLVDVEGVQYFIKKCALNRSMRNMKPFIGMLIADRFSDAAFRLGKSNGLIFTTPEILFGSEMAENIRQLTATLENAAAIAAKNPDKVNSLLNSLSRIEGSAINLRGALFELIVGHLVYKGEGSSIDIGVKVRNRNGERAEIDIRRVKGEHELAIYECKGYQPSTLIDVKDVEIWLSKKVPIIREALRDESRFKDVNMSFEYWTSGRFSEDAISFLKEKSNNARKYKICWKDGGDILDYARQIRATSMVDVLNQHYVKHPLS</sequence>
<evidence type="ECO:0000313" key="1">
    <source>
        <dbReference type="EMBL" id="QTR50751.1"/>
    </source>
</evidence>
<gene>
    <name evidence="1" type="ORF">J8380_04050</name>
</gene>
<keyword evidence="2" id="KW-1185">Reference proteome</keyword>
<reference evidence="1 2" key="1">
    <citation type="submission" date="2021-04" db="EMBL/GenBank/DDBJ databases">
        <title>Genomics, taxonomy and metabolism of representatives of sulfur bacteria of the genus Thiothrix: Thiothrix fructosivorans QT, Thiothrix unzii A1T and three new species, Thiothrix subterranea sp. nov., Thiothrix litoralis sp. nov. and 'Candidatus Thiothrix anitrata' sp. nov.</title>
        <authorList>
            <person name="Ravin N.V."/>
            <person name="Smolyakov D."/>
            <person name="Rudenko T.S."/>
            <person name="Mardanov A.V."/>
            <person name="Beletsky A.V."/>
            <person name="Markov N.D."/>
            <person name="Fomenkov A.I."/>
            <person name="Roberts R.J."/>
            <person name="Karnachuk O.V."/>
            <person name="Novikov A."/>
            <person name="Grabovich M.Y."/>
        </authorList>
    </citation>
    <scope>NUCLEOTIDE SEQUENCE [LARGE SCALE GENOMIC DNA]</scope>
    <source>
        <strain evidence="1 2">A52</strain>
    </source>
</reference>
<proteinExistence type="predicted"/>
<organism evidence="1 2">
    <name type="scientific">Candidatus Thiothrix anitrata</name>
    <dbReference type="NCBI Taxonomy" id="2823902"/>
    <lineage>
        <taxon>Bacteria</taxon>
        <taxon>Pseudomonadati</taxon>
        <taxon>Pseudomonadota</taxon>
        <taxon>Gammaproteobacteria</taxon>
        <taxon>Thiotrichales</taxon>
        <taxon>Thiotrichaceae</taxon>
        <taxon>Thiothrix</taxon>
    </lineage>
</organism>
<name>A0ABX7X4J6_9GAMM</name>